<dbReference type="InterPro" id="IPR043724">
    <property type="entry name" value="DUF5666"/>
</dbReference>
<feature type="compositionally biased region" description="Basic and acidic residues" evidence="1">
    <location>
        <begin position="448"/>
        <end position="565"/>
    </location>
</feature>
<feature type="domain" description="DUF5666" evidence="3">
    <location>
        <begin position="331"/>
        <end position="389"/>
    </location>
</feature>
<feature type="region of interest" description="Disordered" evidence="1">
    <location>
        <begin position="400"/>
        <end position="592"/>
    </location>
</feature>
<evidence type="ECO:0000259" key="3">
    <source>
        <dbReference type="Pfam" id="PF18914"/>
    </source>
</evidence>
<reference evidence="5" key="1">
    <citation type="submission" date="2016-10" db="EMBL/GenBank/DDBJ databases">
        <authorList>
            <person name="Varghese N."/>
            <person name="Submissions S."/>
        </authorList>
    </citation>
    <scope>NUCLEOTIDE SEQUENCE [LARGE SCALE GENOMIC DNA]</scope>
    <source>
        <strain evidence="5">Nm10</strain>
    </source>
</reference>
<evidence type="ECO:0000313" key="4">
    <source>
        <dbReference type="EMBL" id="SDT84348.1"/>
    </source>
</evidence>
<evidence type="ECO:0000313" key="5">
    <source>
        <dbReference type="Proteomes" id="UP000182882"/>
    </source>
</evidence>
<keyword evidence="2" id="KW-0472">Membrane</keyword>
<dbReference type="Proteomes" id="UP000182882">
    <property type="component" value="Unassembled WGS sequence"/>
</dbReference>
<feature type="compositionally biased region" description="Basic and acidic residues" evidence="1">
    <location>
        <begin position="400"/>
        <end position="418"/>
    </location>
</feature>
<name>A0A1H2DPQ3_9PROT</name>
<dbReference type="RefSeq" id="WP_062558460.1">
    <property type="nucleotide sequence ID" value="NZ_CP013341.1"/>
</dbReference>
<feature type="domain" description="DUF5666" evidence="3">
    <location>
        <begin position="190"/>
        <end position="247"/>
    </location>
</feature>
<evidence type="ECO:0000256" key="2">
    <source>
        <dbReference type="SAM" id="Phobius"/>
    </source>
</evidence>
<evidence type="ECO:0000256" key="1">
    <source>
        <dbReference type="SAM" id="MobiDB-lite"/>
    </source>
</evidence>
<dbReference type="AlphaFoldDB" id="A0A1H2DPQ3"/>
<dbReference type="EMBL" id="FNLN01000001">
    <property type="protein sequence ID" value="SDT84348.1"/>
    <property type="molecule type" value="Genomic_DNA"/>
</dbReference>
<organism evidence="4 5">
    <name type="scientific">Nitrosomonas ureae</name>
    <dbReference type="NCBI Taxonomy" id="44577"/>
    <lineage>
        <taxon>Bacteria</taxon>
        <taxon>Pseudomonadati</taxon>
        <taxon>Pseudomonadota</taxon>
        <taxon>Betaproteobacteria</taxon>
        <taxon>Nitrosomonadales</taxon>
        <taxon>Nitrosomonadaceae</taxon>
        <taxon>Nitrosomonas</taxon>
    </lineage>
</organism>
<feature type="transmembrane region" description="Helical" evidence="2">
    <location>
        <begin position="12"/>
        <end position="31"/>
    </location>
</feature>
<gene>
    <name evidence="4" type="ORF">SAMN05216406_101230</name>
</gene>
<dbReference type="Pfam" id="PF18914">
    <property type="entry name" value="DUF5666"/>
    <property type="match status" value="3"/>
</dbReference>
<accession>A0A1H2DPQ3</accession>
<keyword evidence="2" id="KW-1133">Transmembrane helix</keyword>
<dbReference type="KEGG" id="nur:ATY38_05695"/>
<keyword evidence="2" id="KW-0812">Transmembrane</keyword>
<proteinExistence type="predicted"/>
<feature type="domain" description="DUF5666" evidence="3">
    <location>
        <begin position="122"/>
        <end position="180"/>
    </location>
</feature>
<feature type="compositionally biased region" description="Basic and acidic residues" evidence="1">
    <location>
        <begin position="573"/>
        <end position="592"/>
    </location>
</feature>
<feature type="compositionally biased region" description="Basic and acidic residues" evidence="1">
    <location>
        <begin position="428"/>
        <end position="438"/>
    </location>
</feature>
<keyword evidence="5" id="KW-1185">Reference proteome</keyword>
<sequence>MTISLVSLQRYVTYMSAAIALMICYSVSVFAKNNCDASPSLINPLLHAQSGIGGTGAPSVESGVGGTGVHDGGMGGTGISKGGIGGTGMPLADSGIGGTGVLGGGTGGTGHVADDGGIGGTGIIGVITGFASICVNGIEVHYDSNTPVSIDGRPTSVRDLAVGQVIAARTLGMGHELMARNITVMHAAIGPIGHLNPETGEIRVLNQAVHIEKTADLSHASNMKTGDWVQVSGHRLSNGAIVASRIETMPTQAQAQAQAKINGYVTQIDGQGFIVNGTRVQPDEKLLPTGVSQGMEIQVTGHWDGVHLHARHIQIDPTSNSIGNVEHLMIEGYVHALGDKELNVSNRIVTIDPNTQLTGTAIDDLRLDQRVLISGKLGADQRISSERIELRNLPSVQIQDRNDRVINDNNGKDKRNNSDNESEISLPRSDKNNPDRSGHGGSSSNQENLRKELDHSGSGKNQSSDRDFRREDSRSKDDDKRLDHSNSSGRDHAEKPSDMRDQSKSDHKIDKPDKPESPRKSDSDLRDRPDDYRDKVRDIDAQDRARDHERHDKHLIIDRHERPNEFDSGAQDRINDHRESIRDIDIPDRTRD</sequence>
<protein>
    <recommendedName>
        <fullName evidence="3">DUF5666 domain-containing protein</fullName>
    </recommendedName>
</protein>